<keyword evidence="1" id="KW-1133">Transmembrane helix</keyword>
<keyword evidence="1" id="KW-0812">Transmembrane</keyword>
<reference evidence="2 3" key="1">
    <citation type="submission" date="2021-03" db="EMBL/GenBank/DDBJ databases">
        <title>Sequencing the genomes of 1000 actinobacteria strains.</title>
        <authorList>
            <person name="Klenk H.-P."/>
        </authorList>
    </citation>
    <scope>NUCLEOTIDE SEQUENCE [LARGE SCALE GENOMIC DNA]</scope>
    <source>
        <strain evidence="2 3">DSM 18824</strain>
    </source>
</reference>
<feature type="transmembrane region" description="Helical" evidence="1">
    <location>
        <begin position="198"/>
        <end position="218"/>
    </location>
</feature>
<dbReference type="EMBL" id="JAGINT010000002">
    <property type="protein sequence ID" value="MBP2353716.1"/>
    <property type="molecule type" value="Genomic_DNA"/>
</dbReference>
<evidence type="ECO:0000313" key="2">
    <source>
        <dbReference type="EMBL" id="MBP2353716.1"/>
    </source>
</evidence>
<accession>A0ABS4UPZ2</accession>
<keyword evidence="1" id="KW-0472">Membrane</keyword>
<feature type="transmembrane region" description="Helical" evidence="1">
    <location>
        <begin position="35"/>
        <end position="60"/>
    </location>
</feature>
<feature type="transmembrane region" description="Helical" evidence="1">
    <location>
        <begin position="113"/>
        <end position="135"/>
    </location>
</feature>
<gene>
    <name evidence="2" type="ORF">JOF29_004826</name>
</gene>
<feature type="transmembrane region" description="Helical" evidence="1">
    <location>
        <begin position="230"/>
        <end position="253"/>
    </location>
</feature>
<feature type="transmembrane region" description="Helical" evidence="1">
    <location>
        <begin position="174"/>
        <end position="192"/>
    </location>
</feature>
<organism evidence="2 3">
    <name type="scientific">Kribbella aluminosa</name>
    <dbReference type="NCBI Taxonomy" id="416017"/>
    <lineage>
        <taxon>Bacteria</taxon>
        <taxon>Bacillati</taxon>
        <taxon>Actinomycetota</taxon>
        <taxon>Actinomycetes</taxon>
        <taxon>Propionibacteriales</taxon>
        <taxon>Kribbellaceae</taxon>
        <taxon>Kribbella</taxon>
    </lineage>
</organism>
<dbReference type="Proteomes" id="UP000755585">
    <property type="component" value="Unassembled WGS sequence"/>
</dbReference>
<comment type="caution">
    <text evidence="2">The sequence shown here is derived from an EMBL/GenBank/DDBJ whole genome shotgun (WGS) entry which is preliminary data.</text>
</comment>
<dbReference type="RefSeq" id="WP_209696635.1">
    <property type="nucleotide sequence ID" value="NZ_BAAAVU010000001.1"/>
</dbReference>
<name>A0ABS4UPZ2_9ACTN</name>
<protein>
    <submittedName>
        <fullName evidence="2">ABC-type multidrug transport system fused ATPase/permease subunit</fullName>
    </submittedName>
</protein>
<feature type="transmembrane region" description="Helical" evidence="1">
    <location>
        <begin position="81"/>
        <end position="101"/>
    </location>
</feature>
<dbReference type="InterPro" id="IPR045782">
    <property type="entry name" value="TrbL_3"/>
</dbReference>
<evidence type="ECO:0000256" key="1">
    <source>
        <dbReference type="SAM" id="Phobius"/>
    </source>
</evidence>
<keyword evidence="3" id="KW-1185">Reference proteome</keyword>
<feature type="transmembrane region" description="Helical" evidence="1">
    <location>
        <begin position="273"/>
        <end position="294"/>
    </location>
</feature>
<dbReference type="Pfam" id="PF19590">
    <property type="entry name" value="TrbL_3"/>
    <property type="match status" value="1"/>
</dbReference>
<sequence>MIALGCSWWPSDWKDCVTEGLKTAVEWAFGKFFDFIFQAIAKVVVAAVEAVMQAVGLLWIKIGTPDIAANTPALWIQGHTKFIMVFVASLAVIYGAMQMAFSHRGEPARDILRSLLTLVVVSVSATTFAGTLIAYADDFSSNIIDASLHAHHDNFAGKLAETMTNPLKSPAEQFGWLLVIFVGILMVITSIIQLGLMLVRYAMLILLVGVLPITAAATNTEMGMAWFKKAVSWLVAFIIYKPVAALIYATAFYLMGAPDVPNAGPGTSQTLKIIMGITMMIVAVVALPALLRFVSPKAS</sequence>
<proteinExistence type="predicted"/>
<evidence type="ECO:0000313" key="3">
    <source>
        <dbReference type="Proteomes" id="UP000755585"/>
    </source>
</evidence>